<dbReference type="Pfam" id="PF13499">
    <property type="entry name" value="EF-hand_7"/>
    <property type="match status" value="2"/>
</dbReference>
<dbReference type="CDD" id="cd16184">
    <property type="entry name" value="EFh_PEF_peflin"/>
    <property type="match status" value="1"/>
</dbReference>
<dbReference type="EMBL" id="CAIIXF020000001">
    <property type="protein sequence ID" value="CAH1772335.1"/>
    <property type="molecule type" value="Genomic_DNA"/>
</dbReference>
<evidence type="ECO:0000256" key="4">
    <source>
        <dbReference type="ARBA" id="ARBA00022737"/>
    </source>
</evidence>
<feature type="non-terminal residue" evidence="7">
    <location>
        <position position="223"/>
    </location>
</feature>
<evidence type="ECO:0000256" key="3">
    <source>
        <dbReference type="ARBA" id="ARBA00022723"/>
    </source>
</evidence>
<dbReference type="PROSITE" id="PS50222">
    <property type="entry name" value="EF_HAND_2"/>
    <property type="match status" value="2"/>
</dbReference>
<reference evidence="7" key="1">
    <citation type="submission" date="2022-03" db="EMBL/GenBank/DDBJ databases">
        <authorList>
            <person name="Martin C."/>
        </authorList>
    </citation>
    <scope>NUCLEOTIDE SEQUENCE</scope>
</reference>
<protein>
    <submittedName>
        <fullName evidence="7">Uncharacterized protein</fullName>
    </submittedName>
</protein>
<evidence type="ECO:0000313" key="7">
    <source>
        <dbReference type="EMBL" id="CAH1772335.1"/>
    </source>
</evidence>
<comment type="subcellular location">
    <subcellularLocation>
        <location evidence="1">Cytoplasm</location>
    </subcellularLocation>
</comment>
<evidence type="ECO:0000256" key="1">
    <source>
        <dbReference type="ARBA" id="ARBA00004496"/>
    </source>
</evidence>
<feature type="region of interest" description="Disordered" evidence="6">
    <location>
        <begin position="1"/>
        <end position="50"/>
    </location>
</feature>
<dbReference type="InterPro" id="IPR002048">
    <property type="entry name" value="EF_hand_dom"/>
</dbReference>
<dbReference type="PANTHER" id="PTHR46212:SF3">
    <property type="entry name" value="GH27120P"/>
    <property type="match status" value="1"/>
</dbReference>
<dbReference type="PANTHER" id="PTHR46212">
    <property type="entry name" value="PEFLIN"/>
    <property type="match status" value="1"/>
</dbReference>
<keyword evidence="5" id="KW-0106">Calcium</keyword>
<keyword evidence="8" id="KW-1185">Reference proteome</keyword>
<dbReference type="SMART" id="SM00054">
    <property type="entry name" value="EFh"/>
    <property type="match status" value="3"/>
</dbReference>
<name>A0A8J1Y964_OWEFU</name>
<dbReference type="InterPro" id="IPR011992">
    <property type="entry name" value="EF-hand-dom_pair"/>
</dbReference>
<gene>
    <name evidence="7" type="ORF">OFUS_LOCUS113</name>
</gene>
<accession>A0A8J1Y964</accession>
<feature type="compositionally biased region" description="Low complexity" evidence="6">
    <location>
        <begin position="40"/>
        <end position="50"/>
    </location>
</feature>
<keyword evidence="2" id="KW-0963">Cytoplasm</keyword>
<dbReference type="PROSITE" id="PS00018">
    <property type="entry name" value="EF_HAND_1"/>
    <property type="match status" value="2"/>
</dbReference>
<evidence type="ECO:0000256" key="2">
    <source>
        <dbReference type="ARBA" id="ARBA00022490"/>
    </source>
</evidence>
<dbReference type="AlphaFoldDB" id="A0A8J1Y964"/>
<dbReference type="GO" id="GO:0005737">
    <property type="term" value="C:cytoplasm"/>
    <property type="evidence" value="ECO:0007669"/>
    <property type="project" value="UniProtKB-SubCell"/>
</dbReference>
<keyword evidence="4" id="KW-0677">Repeat</keyword>
<feature type="compositionally biased region" description="Gly residues" evidence="6">
    <location>
        <begin position="1"/>
        <end position="11"/>
    </location>
</feature>
<dbReference type="InterPro" id="IPR018247">
    <property type="entry name" value="EF_Hand_1_Ca_BS"/>
</dbReference>
<dbReference type="Gene3D" id="1.10.238.10">
    <property type="entry name" value="EF-hand"/>
    <property type="match status" value="1"/>
</dbReference>
<evidence type="ECO:0000256" key="5">
    <source>
        <dbReference type="ARBA" id="ARBA00022837"/>
    </source>
</evidence>
<dbReference type="OrthoDB" id="186625at2759"/>
<evidence type="ECO:0000256" key="6">
    <source>
        <dbReference type="SAM" id="MobiDB-lite"/>
    </source>
</evidence>
<dbReference type="SUPFAM" id="SSF47473">
    <property type="entry name" value="EF-hand"/>
    <property type="match status" value="1"/>
</dbReference>
<keyword evidence="3" id="KW-0479">Metal-binding</keyword>
<dbReference type="GO" id="GO:0005509">
    <property type="term" value="F:calcium ion binding"/>
    <property type="evidence" value="ECO:0007669"/>
    <property type="project" value="InterPro"/>
</dbReference>
<organism evidence="7 8">
    <name type="scientific">Owenia fusiformis</name>
    <name type="common">Polychaete worm</name>
    <dbReference type="NCBI Taxonomy" id="6347"/>
    <lineage>
        <taxon>Eukaryota</taxon>
        <taxon>Metazoa</taxon>
        <taxon>Spiralia</taxon>
        <taxon>Lophotrochozoa</taxon>
        <taxon>Annelida</taxon>
        <taxon>Polychaeta</taxon>
        <taxon>Sedentaria</taxon>
        <taxon>Canalipalpata</taxon>
        <taxon>Sabellida</taxon>
        <taxon>Oweniida</taxon>
        <taxon>Oweniidae</taxon>
        <taxon>Owenia</taxon>
    </lineage>
</organism>
<evidence type="ECO:0000313" key="8">
    <source>
        <dbReference type="Proteomes" id="UP000749559"/>
    </source>
</evidence>
<proteinExistence type="predicted"/>
<sequence length="223" mass="24842">PGYAPGYGGAPQGQPGYGAPPQPGYGAPPQPGYGAPPQPGYGAPQQQSGYPQAGVDPNLYNWFQAVDQDRSGRITATELQQALTNANWSHFNPETCRLMIGMFDRDFSGTIDFNEFCSLWNYIHQWKGIFDRFDGNRSGTIESQELQSAFSMMGFNVSPRFVQLIVWTYDTHGRRSLTLDKFIQSSVMLKSVTDTFKQKDTNLSGVINVGYEDFMYMAMSNKP</sequence>
<dbReference type="GO" id="GO:0048306">
    <property type="term" value="F:calcium-dependent protein binding"/>
    <property type="evidence" value="ECO:0007669"/>
    <property type="project" value="UniProtKB-ARBA"/>
</dbReference>
<dbReference type="Proteomes" id="UP000749559">
    <property type="component" value="Unassembled WGS sequence"/>
</dbReference>
<feature type="compositionally biased region" description="Pro residues" evidence="6">
    <location>
        <begin position="18"/>
        <end position="39"/>
    </location>
</feature>
<comment type="caution">
    <text evidence="7">The sequence shown here is derived from an EMBL/GenBank/DDBJ whole genome shotgun (WGS) entry which is preliminary data.</text>
</comment>
<dbReference type="InterPro" id="IPR051426">
    <property type="entry name" value="Peflin/Sorcin_CaBP"/>
</dbReference>